<sequence length="352" mass="37964">THSPSPSPGTGAPGMPRAAPPTSRRASPPDRAAGTRWGSRDLEQEAAAWGALIRARVSVNRSGPWSRRRPSATPATSARTESAPSPTTSSSTSSSASTCARRSAPARSPRGGGTSPATSRSCTSTPVTSAAPHRSRSWTRSHGRGAGLAHSGASRRGSVREWCPQGARPQLLHVFPSPDLISTCSRLRHLSLRFCRLLDLHSTLKIDVPCSELQELEFIGLLCTRIELVSVPKLGQVECKCWLFNNPPVRFGYVPELRGLVLASKAKAWQEPFALSECLSTSVGARNLSTLTLCFGYQMIWIQPEPPKQLIAIFRNLTSVRLGPTSTKIFFNLVPQKDVYLKSALGPHVSDT</sequence>
<feature type="region of interest" description="Disordered" evidence="1">
    <location>
        <begin position="56"/>
        <end position="153"/>
    </location>
</feature>
<evidence type="ECO:0000313" key="2">
    <source>
        <dbReference type="EnsemblPlants" id="AET7Gv21144400.1"/>
    </source>
</evidence>
<accession>A0A453SY16</accession>
<keyword evidence="3" id="KW-1185">Reference proteome</keyword>
<reference evidence="3" key="2">
    <citation type="journal article" date="2017" name="Nat. Plants">
        <title>The Aegilops tauschii genome reveals multiple impacts of transposons.</title>
        <authorList>
            <person name="Zhao G."/>
            <person name="Zou C."/>
            <person name="Li K."/>
            <person name="Wang K."/>
            <person name="Li T."/>
            <person name="Gao L."/>
            <person name="Zhang X."/>
            <person name="Wang H."/>
            <person name="Yang Z."/>
            <person name="Liu X."/>
            <person name="Jiang W."/>
            <person name="Mao L."/>
            <person name="Kong X."/>
            <person name="Jiao Y."/>
            <person name="Jia J."/>
        </authorList>
    </citation>
    <scope>NUCLEOTIDE SEQUENCE [LARGE SCALE GENOMIC DNA]</scope>
    <source>
        <strain evidence="3">cv. AL8/78</strain>
    </source>
</reference>
<feature type="compositionally biased region" description="Basic residues" evidence="1">
    <location>
        <begin position="133"/>
        <end position="143"/>
    </location>
</feature>
<evidence type="ECO:0008006" key="4">
    <source>
        <dbReference type="Google" id="ProtNLM"/>
    </source>
</evidence>
<protein>
    <recommendedName>
        <fullName evidence="4">FBD domain-containing protein</fullName>
    </recommendedName>
</protein>
<reference evidence="3" key="1">
    <citation type="journal article" date="2014" name="Science">
        <title>Ancient hybridizations among the ancestral genomes of bread wheat.</title>
        <authorList>
            <consortium name="International Wheat Genome Sequencing Consortium,"/>
            <person name="Marcussen T."/>
            <person name="Sandve S.R."/>
            <person name="Heier L."/>
            <person name="Spannagl M."/>
            <person name="Pfeifer M."/>
            <person name="Jakobsen K.S."/>
            <person name="Wulff B.B."/>
            <person name="Steuernagel B."/>
            <person name="Mayer K.F."/>
            <person name="Olsen O.A."/>
        </authorList>
    </citation>
    <scope>NUCLEOTIDE SEQUENCE [LARGE SCALE GENOMIC DNA]</scope>
    <source>
        <strain evidence="3">cv. AL8/78</strain>
    </source>
</reference>
<dbReference type="EnsemblPlants" id="AET7Gv21144400.1">
    <property type="protein sequence ID" value="AET7Gv21144400.1"/>
    <property type="gene ID" value="AET7Gv21144400"/>
</dbReference>
<dbReference type="Proteomes" id="UP000015105">
    <property type="component" value="Chromosome 7D"/>
</dbReference>
<name>A0A453SY16_AEGTS</name>
<feature type="region of interest" description="Disordered" evidence="1">
    <location>
        <begin position="1"/>
        <end position="41"/>
    </location>
</feature>
<feature type="compositionally biased region" description="Low complexity" evidence="1">
    <location>
        <begin position="71"/>
        <end position="109"/>
    </location>
</feature>
<dbReference type="Gramene" id="AET7Gv21144400.1">
    <property type="protein sequence ID" value="AET7Gv21144400.1"/>
    <property type="gene ID" value="AET7Gv21144400"/>
</dbReference>
<reference evidence="2" key="5">
    <citation type="journal article" date="2021" name="G3 (Bethesda)">
        <title>Aegilops tauschii genome assembly Aet v5.0 features greater sequence contiguity and improved annotation.</title>
        <authorList>
            <person name="Wang L."/>
            <person name="Zhu T."/>
            <person name="Rodriguez J.C."/>
            <person name="Deal K.R."/>
            <person name="Dubcovsky J."/>
            <person name="McGuire P.E."/>
            <person name="Lux T."/>
            <person name="Spannagl M."/>
            <person name="Mayer K.F.X."/>
            <person name="Baldrich P."/>
            <person name="Meyers B.C."/>
            <person name="Huo N."/>
            <person name="Gu Y.Q."/>
            <person name="Zhou H."/>
            <person name="Devos K.M."/>
            <person name="Bennetzen J.L."/>
            <person name="Unver T."/>
            <person name="Budak H."/>
            <person name="Gulick P.J."/>
            <person name="Galiba G."/>
            <person name="Kalapos B."/>
            <person name="Nelson D.R."/>
            <person name="Li P."/>
            <person name="You F.M."/>
            <person name="Luo M.C."/>
            <person name="Dvorak J."/>
        </authorList>
    </citation>
    <scope>NUCLEOTIDE SEQUENCE [LARGE SCALE GENOMIC DNA]</scope>
    <source>
        <strain evidence="2">cv. AL8/78</strain>
    </source>
</reference>
<reference evidence="2" key="4">
    <citation type="submission" date="2019-03" db="UniProtKB">
        <authorList>
            <consortium name="EnsemblPlants"/>
        </authorList>
    </citation>
    <scope>IDENTIFICATION</scope>
</reference>
<feature type="compositionally biased region" description="Polar residues" evidence="1">
    <location>
        <begin position="115"/>
        <end position="128"/>
    </location>
</feature>
<feature type="compositionally biased region" description="Low complexity" evidence="1">
    <location>
        <begin position="1"/>
        <end position="32"/>
    </location>
</feature>
<dbReference type="PANTHER" id="PTHR32153">
    <property type="entry name" value="OJ000223_09.16 PROTEIN"/>
    <property type="match status" value="1"/>
</dbReference>
<dbReference type="STRING" id="200361.A0A453SY16"/>
<organism evidence="2 3">
    <name type="scientific">Aegilops tauschii subsp. strangulata</name>
    <name type="common">Goatgrass</name>
    <dbReference type="NCBI Taxonomy" id="200361"/>
    <lineage>
        <taxon>Eukaryota</taxon>
        <taxon>Viridiplantae</taxon>
        <taxon>Streptophyta</taxon>
        <taxon>Embryophyta</taxon>
        <taxon>Tracheophyta</taxon>
        <taxon>Spermatophyta</taxon>
        <taxon>Magnoliopsida</taxon>
        <taxon>Liliopsida</taxon>
        <taxon>Poales</taxon>
        <taxon>Poaceae</taxon>
        <taxon>BOP clade</taxon>
        <taxon>Pooideae</taxon>
        <taxon>Triticodae</taxon>
        <taxon>Triticeae</taxon>
        <taxon>Triticinae</taxon>
        <taxon>Aegilops</taxon>
    </lineage>
</organism>
<dbReference type="InterPro" id="IPR044997">
    <property type="entry name" value="F-box_plant"/>
</dbReference>
<proteinExistence type="predicted"/>
<dbReference type="SUPFAM" id="SSF52047">
    <property type="entry name" value="RNI-like"/>
    <property type="match status" value="1"/>
</dbReference>
<reference evidence="2" key="3">
    <citation type="journal article" date="2017" name="Nature">
        <title>Genome sequence of the progenitor of the wheat D genome Aegilops tauschii.</title>
        <authorList>
            <person name="Luo M.C."/>
            <person name="Gu Y.Q."/>
            <person name="Puiu D."/>
            <person name="Wang H."/>
            <person name="Twardziok S.O."/>
            <person name="Deal K.R."/>
            <person name="Huo N."/>
            <person name="Zhu T."/>
            <person name="Wang L."/>
            <person name="Wang Y."/>
            <person name="McGuire P.E."/>
            <person name="Liu S."/>
            <person name="Long H."/>
            <person name="Ramasamy R.K."/>
            <person name="Rodriguez J.C."/>
            <person name="Van S.L."/>
            <person name="Yuan L."/>
            <person name="Wang Z."/>
            <person name="Xia Z."/>
            <person name="Xiao L."/>
            <person name="Anderson O.D."/>
            <person name="Ouyang S."/>
            <person name="Liang Y."/>
            <person name="Zimin A.V."/>
            <person name="Pertea G."/>
            <person name="Qi P."/>
            <person name="Bennetzen J.L."/>
            <person name="Dai X."/>
            <person name="Dawson M.W."/>
            <person name="Muller H.G."/>
            <person name="Kugler K."/>
            <person name="Rivarola-Duarte L."/>
            <person name="Spannagl M."/>
            <person name="Mayer K.F.X."/>
            <person name="Lu F.H."/>
            <person name="Bevan M.W."/>
            <person name="Leroy P."/>
            <person name="Li P."/>
            <person name="You F.M."/>
            <person name="Sun Q."/>
            <person name="Liu Z."/>
            <person name="Lyons E."/>
            <person name="Wicker T."/>
            <person name="Salzberg S.L."/>
            <person name="Devos K.M."/>
            <person name="Dvorak J."/>
        </authorList>
    </citation>
    <scope>NUCLEOTIDE SEQUENCE [LARGE SCALE GENOMIC DNA]</scope>
    <source>
        <strain evidence="2">cv. AL8/78</strain>
    </source>
</reference>
<evidence type="ECO:0000256" key="1">
    <source>
        <dbReference type="SAM" id="MobiDB-lite"/>
    </source>
</evidence>
<dbReference type="AlphaFoldDB" id="A0A453SY16"/>
<evidence type="ECO:0000313" key="3">
    <source>
        <dbReference type="Proteomes" id="UP000015105"/>
    </source>
</evidence>